<evidence type="ECO:0000313" key="2">
    <source>
        <dbReference type="Proteomes" id="UP000276776"/>
    </source>
</evidence>
<gene>
    <name evidence="1" type="ORF">TCLT_LOCUS7922</name>
</gene>
<dbReference type="Proteomes" id="UP000276776">
    <property type="component" value="Unassembled WGS sequence"/>
</dbReference>
<evidence type="ECO:0000313" key="1">
    <source>
        <dbReference type="EMBL" id="VDN05430.1"/>
    </source>
</evidence>
<keyword evidence="2" id="KW-1185">Reference proteome</keyword>
<dbReference type="OrthoDB" id="5773656at2759"/>
<evidence type="ECO:0000313" key="3">
    <source>
        <dbReference type="WBParaSite" id="TCLT_0000793301-mRNA-1"/>
    </source>
</evidence>
<accession>A0A158RCL0</accession>
<dbReference type="EMBL" id="UYYF01004560">
    <property type="protein sequence ID" value="VDN05430.1"/>
    <property type="molecule type" value="Genomic_DNA"/>
</dbReference>
<proteinExistence type="predicted"/>
<sequence>MGSCESEFCFIERKPTDEKGRYRITKGCIRRPARTHMGCDYDHFRDHILCICKGEFCNDIIYLRPMHRRTVTCRNCSDRQPECGETCQGQWCHDDSTSGAAGCGYGPPSLPYFYKGPELLYYQTRICVTISRGSSSPRRHCICNTNNCNAAHNIFTPWTYAEGSTRTRSLLTNSKGSYFVPKLYKCVNCEVSAQDAMITATCKQNQCLGHYCTYATQRLKFGTDHYRQRKPILNERQGCINIQLGCSHRWMSNEEEELHCACSGDRCNRDLSTASLNNVTYRWALQRAAQMHDEMMPPPRCKKKAEDLGYNTMDWKDYFSRDEPFVDAD</sequence>
<dbReference type="PANTHER" id="PTHR37433:SF6">
    <property type="entry name" value="ACTIVIN_RECP DOMAIN-CONTAINING PROTEIN"/>
    <property type="match status" value="1"/>
</dbReference>
<dbReference type="OMA" id="GEFCNDM"/>
<name>A0A158RCL0_THECL</name>
<reference evidence="1 2" key="2">
    <citation type="submission" date="2018-11" db="EMBL/GenBank/DDBJ databases">
        <authorList>
            <consortium name="Pathogen Informatics"/>
        </authorList>
    </citation>
    <scope>NUCLEOTIDE SEQUENCE [LARGE SCALE GENOMIC DNA]</scope>
</reference>
<organism evidence="3">
    <name type="scientific">Thelazia callipaeda</name>
    <name type="common">Oriental eyeworm</name>
    <name type="synonym">Parasitic nematode</name>
    <dbReference type="NCBI Taxonomy" id="103827"/>
    <lineage>
        <taxon>Eukaryota</taxon>
        <taxon>Metazoa</taxon>
        <taxon>Ecdysozoa</taxon>
        <taxon>Nematoda</taxon>
        <taxon>Chromadorea</taxon>
        <taxon>Rhabditida</taxon>
        <taxon>Spirurina</taxon>
        <taxon>Spiruromorpha</taxon>
        <taxon>Thelazioidea</taxon>
        <taxon>Thelaziidae</taxon>
        <taxon>Thelazia</taxon>
    </lineage>
</organism>
<reference evidence="3" key="1">
    <citation type="submission" date="2016-04" db="UniProtKB">
        <authorList>
            <consortium name="WormBaseParasite"/>
        </authorList>
    </citation>
    <scope>IDENTIFICATION</scope>
</reference>
<protein>
    <submittedName>
        <fullName evidence="3">Activin_recp domain-containing protein</fullName>
    </submittedName>
</protein>
<dbReference type="PANTHER" id="PTHR37433">
    <property type="entry name" value="PROTEIN CBG25136-RELATED"/>
    <property type="match status" value="1"/>
</dbReference>
<dbReference type="AlphaFoldDB" id="A0A158RCL0"/>
<dbReference type="WBParaSite" id="TCLT_0000793301-mRNA-1">
    <property type="protein sequence ID" value="TCLT_0000793301-mRNA-1"/>
    <property type="gene ID" value="TCLT_0000793301"/>
</dbReference>